<evidence type="ECO:0000313" key="2">
    <source>
        <dbReference type="Proteomes" id="UP000054538"/>
    </source>
</evidence>
<dbReference type="EMBL" id="KN825042">
    <property type="protein sequence ID" value="KIK95421.1"/>
    <property type="molecule type" value="Genomic_DNA"/>
</dbReference>
<gene>
    <name evidence="1" type="ORF">PAXRUDRAFT_385108</name>
</gene>
<evidence type="ECO:0000313" key="1">
    <source>
        <dbReference type="EMBL" id="KIK95421.1"/>
    </source>
</evidence>
<sequence>MVVVTMALHHHVCHISSWVKRLSSVILHRDSRRLFDPMSGLYVAPAHPVSKMRIVSAADTILT</sequence>
<dbReference type="InParanoid" id="A0A0D0DYS4"/>
<proteinExistence type="predicted"/>
<dbReference type="Proteomes" id="UP000054538">
    <property type="component" value="Unassembled WGS sequence"/>
</dbReference>
<accession>A0A0D0DYS4</accession>
<name>A0A0D0DYS4_9AGAM</name>
<protein>
    <submittedName>
        <fullName evidence="1">Uncharacterized protein</fullName>
    </submittedName>
</protein>
<organism evidence="1 2">
    <name type="scientific">Paxillus rubicundulus Ve08.2h10</name>
    <dbReference type="NCBI Taxonomy" id="930991"/>
    <lineage>
        <taxon>Eukaryota</taxon>
        <taxon>Fungi</taxon>
        <taxon>Dikarya</taxon>
        <taxon>Basidiomycota</taxon>
        <taxon>Agaricomycotina</taxon>
        <taxon>Agaricomycetes</taxon>
        <taxon>Agaricomycetidae</taxon>
        <taxon>Boletales</taxon>
        <taxon>Paxilineae</taxon>
        <taxon>Paxillaceae</taxon>
        <taxon>Paxillus</taxon>
    </lineage>
</organism>
<reference evidence="2" key="2">
    <citation type="submission" date="2015-01" db="EMBL/GenBank/DDBJ databases">
        <title>Evolutionary Origins and Diversification of the Mycorrhizal Mutualists.</title>
        <authorList>
            <consortium name="DOE Joint Genome Institute"/>
            <consortium name="Mycorrhizal Genomics Consortium"/>
            <person name="Kohler A."/>
            <person name="Kuo A."/>
            <person name="Nagy L.G."/>
            <person name="Floudas D."/>
            <person name="Copeland A."/>
            <person name="Barry K.W."/>
            <person name="Cichocki N."/>
            <person name="Veneault-Fourrey C."/>
            <person name="LaButti K."/>
            <person name="Lindquist E.A."/>
            <person name="Lipzen A."/>
            <person name="Lundell T."/>
            <person name="Morin E."/>
            <person name="Murat C."/>
            <person name="Riley R."/>
            <person name="Ohm R."/>
            <person name="Sun H."/>
            <person name="Tunlid A."/>
            <person name="Henrissat B."/>
            <person name="Grigoriev I.V."/>
            <person name="Hibbett D.S."/>
            <person name="Martin F."/>
        </authorList>
    </citation>
    <scope>NUCLEOTIDE SEQUENCE [LARGE SCALE GENOMIC DNA]</scope>
    <source>
        <strain evidence="2">Ve08.2h10</strain>
    </source>
</reference>
<keyword evidence="2" id="KW-1185">Reference proteome</keyword>
<dbReference type="AlphaFoldDB" id="A0A0D0DYS4"/>
<dbReference type="HOGENOM" id="CLU_2886455_0_0_1"/>
<reference evidence="1 2" key="1">
    <citation type="submission" date="2014-04" db="EMBL/GenBank/DDBJ databases">
        <authorList>
            <consortium name="DOE Joint Genome Institute"/>
            <person name="Kuo A."/>
            <person name="Kohler A."/>
            <person name="Jargeat P."/>
            <person name="Nagy L.G."/>
            <person name="Floudas D."/>
            <person name="Copeland A."/>
            <person name="Barry K.W."/>
            <person name="Cichocki N."/>
            <person name="Veneault-Fourrey C."/>
            <person name="LaButti K."/>
            <person name="Lindquist E.A."/>
            <person name="Lipzen A."/>
            <person name="Lundell T."/>
            <person name="Morin E."/>
            <person name="Murat C."/>
            <person name="Sun H."/>
            <person name="Tunlid A."/>
            <person name="Henrissat B."/>
            <person name="Grigoriev I.V."/>
            <person name="Hibbett D.S."/>
            <person name="Martin F."/>
            <person name="Nordberg H.P."/>
            <person name="Cantor M.N."/>
            <person name="Hua S.X."/>
        </authorList>
    </citation>
    <scope>NUCLEOTIDE SEQUENCE [LARGE SCALE GENOMIC DNA]</scope>
    <source>
        <strain evidence="1 2">Ve08.2h10</strain>
    </source>
</reference>